<keyword evidence="6" id="KW-0449">Lipoprotein</keyword>
<keyword evidence="2 8" id="KW-0732">Signal</keyword>
<evidence type="ECO:0000256" key="1">
    <source>
        <dbReference type="ARBA" id="ARBA00004459"/>
    </source>
</evidence>
<evidence type="ECO:0000313" key="9">
    <source>
        <dbReference type="EMBL" id="OCX23847.1"/>
    </source>
</evidence>
<evidence type="ECO:0008006" key="11">
    <source>
        <dbReference type="Google" id="ProtNLM"/>
    </source>
</evidence>
<evidence type="ECO:0000256" key="2">
    <source>
        <dbReference type="ARBA" id="ARBA00022729"/>
    </source>
</evidence>
<reference evidence="9 10" key="1">
    <citation type="submission" date="2016-08" db="EMBL/GenBank/DDBJ databases">
        <title>Whole genome sequence of Mesorhizobium sp. strain UASWS1009 isolated from industrial sewage.</title>
        <authorList>
            <person name="Crovadore J."/>
            <person name="Calmin G."/>
            <person name="Chablais R."/>
            <person name="Cochard B."/>
            <person name="Lefort F."/>
        </authorList>
    </citation>
    <scope>NUCLEOTIDE SEQUENCE [LARGE SCALE GENOMIC DNA]</scope>
    <source>
        <strain evidence="9 10">UASWS1009</strain>
    </source>
</reference>
<dbReference type="PROSITE" id="PS51257">
    <property type="entry name" value="PROKAR_LIPOPROTEIN"/>
    <property type="match status" value="1"/>
</dbReference>
<evidence type="ECO:0000256" key="8">
    <source>
        <dbReference type="SAM" id="SignalP"/>
    </source>
</evidence>
<evidence type="ECO:0000256" key="4">
    <source>
        <dbReference type="ARBA" id="ARBA00023139"/>
    </source>
</evidence>
<dbReference type="STRING" id="1566387.QV13_03035"/>
<comment type="subcellular location">
    <subcellularLocation>
        <location evidence="1">Cell outer membrane</location>
        <topology evidence="1">Lipid-anchor</topology>
    </subcellularLocation>
</comment>
<dbReference type="Pfam" id="PF26368">
    <property type="entry name" value="OMP10"/>
    <property type="match status" value="1"/>
</dbReference>
<gene>
    <name evidence="9" type="ORF">QV13_03035</name>
</gene>
<evidence type="ECO:0000313" key="10">
    <source>
        <dbReference type="Proteomes" id="UP000094412"/>
    </source>
</evidence>
<keyword evidence="3" id="KW-0472">Membrane</keyword>
<dbReference type="OrthoDB" id="7889062at2"/>
<feature type="signal peptide" evidence="8">
    <location>
        <begin position="1"/>
        <end position="21"/>
    </location>
</feature>
<dbReference type="AlphaFoldDB" id="A0A1C2EA38"/>
<dbReference type="RefSeq" id="WP_024925839.1">
    <property type="nucleotide sequence ID" value="NZ_MDEO01000024.1"/>
</dbReference>
<name>A0A1C2EA38_9HYPH</name>
<keyword evidence="5" id="KW-0998">Cell outer membrane</keyword>
<comment type="caution">
    <text evidence="9">The sequence shown here is derived from an EMBL/GenBank/DDBJ whole genome shotgun (WGS) entry which is preliminary data.</text>
</comment>
<evidence type="ECO:0000256" key="7">
    <source>
        <dbReference type="ARBA" id="ARBA00044505"/>
    </source>
</evidence>
<sequence length="125" mass="12842">MTTARKLVLAGLAAGATMALAACQTGGPAEPPRNAAPKGVEGSWIDAQGTGLSTISGGKFQTVATDTGQKLADGSYRLTSQTSIEINGTSLIRQSPIAFNCLLVSINQLNCTSQAGQNFVLTRRS</sequence>
<dbReference type="EMBL" id="MDEO01000024">
    <property type="protein sequence ID" value="OCX23847.1"/>
    <property type="molecule type" value="Genomic_DNA"/>
</dbReference>
<comment type="similarity">
    <text evidence="7">Belongs to the rhizobiaceae omp10 lipoprotein family.</text>
</comment>
<proteinExistence type="inferred from homology"/>
<keyword evidence="4" id="KW-0564">Palmitate</keyword>
<dbReference type="InterPro" id="IPR049857">
    <property type="entry name" value="Omp10-like"/>
</dbReference>
<evidence type="ECO:0000256" key="5">
    <source>
        <dbReference type="ARBA" id="ARBA00023237"/>
    </source>
</evidence>
<keyword evidence="10" id="KW-1185">Reference proteome</keyword>
<evidence type="ECO:0000256" key="6">
    <source>
        <dbReference type="ARBA" id="ARBA00023288"/>
    </source>
</evidence>
<dbReference type="Proteomes" id="UP000094412">
    <property type="component" value="Unassembled WGS sequence"/>
</dbReference>
<feature type="chain" id="PRO_5008660190" description="Outer membrane lipoprotein omp10" evidence="8">
    <location>
        <begin position="22"/>
        <end position="125"/>
    </location>
</feature>
<accession>A0A1C2EA38</accession>
<protein>
    <recommendedName>
        <fullName evidence="11">Outer membrane lipoprotein omp10</fullName>
    </recommendedName>
</protein>
<organism evidence="9 10">
    <name type="scientific">Mesorhizobium hungaricum</name>
    <dbReference type="NCBI Taxonomy" id="1566387"/>
    <lineage>
        <taxon>Bacteria</taxon>
        <taxon>Pseudomonadati</taxon>
        <taxon>Pseudomonadota</taxon>
        <taxon>Alphaproteobacteria</taxon>
        <taxon>Hyphomicrobiales</taxon>
        <taxon>Phyllobacteriaceae</taxon>
        <taxon>Mesorhizobium</taxon>
    </lineage>
</organism>
<evidence type="ECO:0000256" key="3">
    <source>
        <dbReference type="ARBA" id="ARBA00023136"/>
    </source>
</evidence>